<dbReference type="Pfam" id="PF00296">
    <property type="entry name" value="Bac_luciferase"/>
    <property type="match status" value="1"/>
</dbReference>
<dbReference type="EMBL" id="BAAANL010000003">
    <property type="protein sequence ID" value="GAA1862413.1"/>
    <property type="molecule type" value="Genomic_DNA"/>
</dbReference>
<keyword evidence="1" id="KW-0285">Flavoprotein</keyword>
<keyword evidence="4" id="KW-0503">Monooxygenase</keyword>
<reference evidence="6 7" key="1">
    <citation type="journal article" date="2019" name="Int. J. Syst. Evol. Microbiol.">
        <title>The Global Catalogue of Microorganisms (GCM) 10K type strain sequencing project: providing services to taxonomists for standard genome sequencing and annotation.</title>
        <authorList>
            <consortium name="The Broad Institute Genomics Platform"/>
            <consortium name="The Broad Institute Genome Sequencing Center for Infectious Disease"/>
            <person name="Wu L."/>
            <person name="Ma J."/>
        </authorList>
    </citation>
    <scope>NUCLEOTIDE SEQUENCE [LARGE SCALE GENOMIC DNA]</scope>
    <source>
        <strain evidence="6 7">JCM 14326</strain>
    </source>
</reference>
<gene>
    <name evidence="6" type="ORF">GCM10009751_20260</name>
</gene>
<accession>A0ABN2NCB4</accession>
<evidence type="ECO:0000313" key="7">
    <source>
        <dbReference type="Proteomes" id="UP001501094"/>
    </source>
</evidence>
<evidence type="ECO:0000256" key="2">
    <source>
        <dbReference type="ARBA" id="ARBA00022643"/>
    </source>
</evidence>
<comment type="caution">
    <text evidence="6">The sequence shown here is derived from an EMBL/GenBank/DDBJ whole genome shotgun (WGS) entry which is preliminary data.</text>
</comment>
<dbReference type="RefSeq" id="WP_344102210.1">
    <property type="nucleotide sequence ID" value="NZ_BAAANL010000003.1"/>
</dbReference>
<keyword evidence="3" id="KW-0560">Oxidoreductase</keyword>
<name>A0ABN2NCB4_9MICO</name>
<evidence type="ECO:0000256" key="3">
    <source>
        <dbReference type="ARBA" id="ARBA00023002"/>
    </source>
</evidence>
<organism evidence="6 7">
    <name type="scientific">Myceligenerans crystallogenes</name>
    <dbReference type="NCBI Taxonomy" id="316335"/>
    <lineage>
        <taxon>Bacteria</taxon>
        <taxon>Bacillati</taxon>
        <taxon>Actinomycetota</taxon>
        <taxon>Actinomycetes</taxon>
        <taxon>Micrococcales</taxon>
        <taxon>Promicromonosporaceae</taxon>
        <taxon>Myceligenerans</taxon>
    </lineage>
</organism>
<dbReference type="Proteomes" id="UP001501094">
    <property type="component" value="Unassembled WGS sequence"/>
</dbReference>
<evidence type="ECO:0000256" key="4">
    <source>
        <dbReference type="ARBA" id="ARBA00023033"/>
    </source>
</evidence>
<protein>
    <submittedName>
        <fullName evidence="6">LLM class F420-dependent oxidoreductase</fullName>
    </submittedName>
</protein>
<dbReference type="PANTHER" id="PTHR42847:SF4">
    <property type="entry name" value="ALKANESULFONATE MONOOXYGENASE-RELATED"/>
    <property type="match status" value="1"/>
</dbReference>
<dbReference type="SUPFAM" id="SSF51679">
    <property type="entry name" value="Bacterial luciferase-like"/>
    <property type="match status" value="1"/>
</dbReference>
<keyword evidence="7" id="KW-1185">Reference proteome</keyword>
<dbReference type="InterPro" id="IPR011251">
    <property type="entry name" value="Luciferase-like_dom"/>
</dbReference>
<evidence type="ECO:0000256" key="1">
    <source>
        <dbReference type="ARBA" id="ARBA00022630"/>
    </source>
</evidence>
<evidence type="ECO:0000259" key="5">
    <source>
        <dbReference type="Pfam" id="PF00296"/>
    </source>
</evidence>
<keyword evidence="2" id="KW-0288">FMN</keyword>
<feature type="domain" description="Luciferase-like" evidence="5">
    <location>
        <begin position="25"/>
        <end position="237"/>
    </location>
</feature>
<sequence>MTTYGLALPHYDGLFPDASTWGARRTQATLAYARRAEDLGFAEVWVSDHLTLTLDGGPRRRSPDCWTLLGAIAQRTDSIRLGSLVSNASLRPPALLAHQVATVIDLAGTRVDVGLGAGWNAQEYVSAGIAFPDAGERLAAVQRTADAVRQAAGEATPPLWIGGKRSGALAMAGKIGDGWNLAWDPNPAAFDTRRAQVNAAAEAAGRPAPRVSVGLTTLVGQDEPDLRRRWELLRRRVPDGYLDRVTFDQWRTKGLIGTVDDLSARARTWTDRDVDHIICAFGMPFALFDDDQLNLTRQALSIRRSSEQEPTAL</sequence>
<dbReference type="InterPro" id="IPR036661">
    <property type="entry name" value="Luciferase-like_sf"/>
</dbReference>
<evidence type="ECO:0000313" key="6">
    <source>
        <dbReference type="EMBL" id="GAA1862413.1"/>
    </source>
</evidence>
<dbReference type="InterPro" id="IPR050172">
    <property type="entry name" value="SsuD_RutA_monooxygenase"/>
</dbReference>
<proteinExistence type="predicted"/>
<dbReference type="Gene3D" id="3.20.20.30">
    <property type="entry name" value="Luciferase-like domain"/>
    <property type="match status" value="2"/>
</dbReference>
<dbReference type="PANTHER" id="PTHR42847">
    <property type="entry name" value="ALKANESULFONATE MONOOXYGENASE"/>
    <property type="match status" value="1"/>
</dbReference>